<reference evidence="2 3" key="1">
    <citation type="journal article" date="2020" name="Antonie Van Leeuwenhoek">
        <title>Rhodopirellula heiligendammensis sp. nov., Rhodopirellula pilleata sp. nov., and Rhodopirellula solitaria sp. nov. isolated from natural or artificial marine surfaces in Northern Germany and California, USA, and emended description of the genus Rhodopirellula.</title>
        <authorList>
            <person name="Kallscheuer N."/>
            <person name="Wiegand S."/>
            <person name="Jogler M."/>
            <person name="Boedeker C."/>
            <person name="Peeters S.H."/>
            <person name="Rast P."/>
            <person name="Heuer A."/>
            <person name="Jetten M.S.M."/>
            <person name="Rohde M."/>
            <person name="Jogler C."/>
        </authorList>
    </citation>
    <scope>NUCLEOTIDE SEQUENCE [LARGE SCALE GENOMIC DNA]</scope>
    <source>
        <strain evidence="2 3">Poly21</strain>
    </source>
</reference>
<accession>A0A5C6BVA5</accession>
<organism evidence="2 3">
    <name type="scientific">Allorhodopirellula heiligendammensis</name>
    <dbReference type="NCBI Taxonomy" id="2714739"/>
    <lineage>
        <taxon>Bacteria</taxon>
        <taxon>Pseudomonadati</taxon>
        <taxon>Planctomycetota</taxon>
        <taxon>Planctomycetia</taxon>
        <taxon>Pirellulales</taxon>
        <taxon>Pirellulaceae</taxon>
        <taxon>Allorhodopirellula</taxon>
    </lineage>
</organism>
<evidence type="ECO:0000313" key="2">
    <source>
        <dbReference type="EMBL" id="TWU15371.1"/>
    </source>
</evidence>
<gene>
    <name evidence="2" type="ORF">Poly21_25660</name>
</gene>
<proteinExistence type="predicted"/>
<dbReference type="Proteomes" id="UP000319908">
    <property type="component" value="Unassembled WGS sequence"/>
</dbReference>
<dbReference type="EMBL" id="SJPU01000002">
    <property type="protein sequence ID" value="TWU15371.1"/>
    <property type="molecule type" value="Genomic_DNA"/>
</dbReference>
<keyword evidence="1" id="KW-0812">Transmembrane</keyword>
<feature type="transmembrane region" description="Helical" evidence="1">
    <location>
        <begin position="62"/>
        <end position="80"/>
    </location>
</feature>
<keyword evidence="3" id="KW-1185">Reference proteome</keyword>
<evidence type="ECO:0000313" key="3">
    <source>
        <dbReference type="Proteomes" id="UP000319908"/>
    </source>
</evidence>
<protein>
    <submittedName>
        <fullName evidence="2">Uncharacterized protein</fullName>
    </submittedName>
</protein>
<sequence length="86" mass="9481">MSTILTLLATGLFVAGVRSLVTLKRTEEATRTERSDPFFTSVALLFSTANRSDEFRAVQRRAVWLFCAAILLLYIARVAIVQSAAS</sequence>
<name>A0A5C6BVA5_9BACT</name>
<dbReference type="AlphaFoldDB" id="A0A5C6BVA5"/>
<keyword evidence="1" id="KW-0472">Membrane</keyword>
<keyword evidence="1" id="KW-1133">Transmembrane helix</keyword>
<comment type="caution">
    <text evidence="2">The sequence shown here is derived from an EMBL/GenBank/DDBJ whole genome shotgun (WGS) entry which is preliminary data.</text>
</comment>
<evidence type="ECO:0000256" key="1">
    <source>
        <dbReference type="SAM" id="Phobius"/>
    </source>
</evidence>